<evidence type="ECO:0000313" key="1">
    <source>
        <dbReference type="EMBL" id="KZV96465.1"/>
    </source>
</evidence>
<evidence type="ECO:0000313" key="2">
    <source>
        <dbReference type="Proteomes" id="UP000077266"/>
    </source>
</evidence>
<protein>
    <submittedName>
        <fullName evidence="1">Uncharacterized protein</fullName>
    </submittedName>
</protein>
<sequence length="243" mass="26871">MLYVGEKNARGVVALGVSSKFPLVGTRVFQALLAHPDAQERSWPAGRELETCIALNTVLKSVQPDQAESVTTHTREAALVCVKSAIDQLAQLDNTTPQFKQRFDMIIVHWTAELASGFAPVREVAYDGIKYLAQRLVRKPHAIILPHHQYVLGDILVLALRTLSVTTRVENLGVMTFLLSLEQAFMHENGNELLRVLHEAIGLADAAVDPQWIGRHADVVDALIELWRSEFSSTGQSTTSCRP</sequence>
<proteinExistence type="predicted"/>
<dbReference type="Pfam" id="PF20206">
    <property type="entry name" value="Tra1_ring"/>
    <property type="match status" value="1"/>
</dbReference>
<dbReference type="OrthoDB" id="5570127at2759"/>
<dbReference type="Proteomes" id="UP000077266">
    <property type="component" value="Unassembled WGS sequence"/>
</dbReference>
<gene>
    <name evidence="1" type="ORF">EXIGLDRAFT_816739</name>
</gene>
<keyword evidence="2" id="KW-1185">Reference proteome</keyword>
<dbReference type="AlphaFoldDB" id="A0A165KK55"/>
<dbReference type="EMBL" id="KV425942">
    <property type="protein sequence ID" value="KZV96465.1"/>
    <property type="molecule type" value="Genomic_DNA"/>
</dbReference>
<reference evidence="1 2" key="1">
    <citation type="journal article" date="2016" name="Mol. Biol. Evol.">
        <title>Comparative Genomics of Early-Diverging Mushroom-Forming Fungi Provides Insights into the Origins of Lignocellulose Decay Capabilities.</title>
        <authorList>
            <person name="Nagy L.G."/>
            <person name="Riley R."/>
            <person name="Tritt A."/>
            <person name="Adam C."/>
            <person name="Daum C."/>
            <person name="Floudas D."/>
            <person name="Sun H."/>
            <person name="Yadav J.S."/>
            <person name="Pangilinan J."/>
            <person name="Larsson K.H."/>
            <person name="Matsuura K."/>
            <person name="Barry K."/>
            <person name="Labutti K."/>
            <person name="Kuo R."/>
            <person name="Ohm R.A."/>
            <person name="Bhattacharya S.S."/>
            <person name="Shirouzu T."/>
            <person name="Yoshinaga Y."/>
            <person name="Martin F.M."/>
            <person name="Grigoriev I.V."/>
            <person name="Hibbett D.S."/>
        </authorList>
    </citation>
    <scope>NUCLEOTIDE SEQUENCE [LARGE SCALE GENOMIC DNA]</scope>
    <source>
        <strain evidence="1 2">HHB12029</strain>
    </source>
</reference>
<dbReference type="InParanoid" id="A0A165KK55"/>
<name>A0A165KK55_EXIGL</name>
<accession>A0A165KK55</accession>
<dbReference type="InterPro" id="IPR046805">
    <property type="entry name" value="Tra1_ring"/>
</dbReference>
<organism evidence="1 2">
    <name type="scientific">Exidia glandulosa HHB12029</name>
    <dbReference type="NCBI Taxonomy" id="1314781"/>
    <lineage>
        <taxon>Eukaryota</taxon>
        <taxon>Fungi</taxon>
        <taxon>Dikarya</taxon>
        <taxon>Basidiomycota</taxon>
        <taxon>Agaricomycotina</taxon>
        <taxon>Agaricomycetes</taxon>
        <taxon>Auriculariales</taxon>
        <taxon>Exidiaceae</taxon>
        <taxon>Exidia</taxon>
    </lineage>
</organism>
<dbReference type="STRING" id="1314781.A0A165KK55"/>